<keyword evidence="1" id="KW-0472">Membrane</keyword>
<dbReference type="WBParaSite" id="TCLT_0000747201-mRNA-1">
    <property type="protein sequence ID" value="TCLT_0000747201-mRNA-1"/>
    <property type="gene ID" value="TCLT_0000747201"/>
</dbReference>
<dbReference type="EMBL" id="UYYF01004510">
    <property type="protein sequence ID" value="VDN04919.1"/>
    <property type="molecule type" value="Genomic_DNA"/>
</dbReference>
<evidence type="ECO:0000313" key="3">
    <source>
        <dbReference type="Proteomes" id="UP000276776"/>
    </source>
</evidence>
<proteinExistence type="predicted"/>
<keyword evidence="3" id="KW-1185">Reference proteome</keyword>
<evidence type="ECO:0000313" key="2">
    <source>
        <dbReference type="EMBL" id="VDN04919.1"/>
    </source>
</evidence>
<accession>A0A0N5D3G2</accession>
<evidence type="ECO:0000313" key="4">
    <source>
        <dbReference type="WBParaSite" id="TCLT_0000747201-mRNA-1"/>
    </source>
</evidence>
<protein>
    <submittedName>
        <fullName evidence="4">SWIM-type domain-containing protein</fullName>
    </submittedName>
</protein>
<gene>
    <name evidence="2" type="ORF">TCLT_LOCUS7461</name>
</gene>
<sequence>MENVLEASGKMCTAAQMGRIVGISIAKSQGCDVLECSVPWGCGAVVGLNCSHLLFILGLLAVVYAINTCRKLPSMYGLIMQDATNAWLCLVANLRFKIKQGVSSMTSLNIVMRYLRGREIG</sequence>
<organism evidence="4">
    <name type="scientific">Thelazia callipaeda</name>
    <name type="common">Oriental eyeworm</name>
    <name type="synonym">Parasitic nematode</name>
    <dbReference type="NCBI Taxonomy" id="103827"/>
    <lineage>
        <taxon>Eukaryota</taxon>
        <taxon>Metazoa</taxon>
        <taxon>Ecdysozoa</taxon>
        <taxon>Nematoda</taxon>
        <taxon>Chromadorea</taxon>
        <taxon>Rhabditida</taxon>
        <taxon>Spirurina</taxon>
        <taxon>Spiruromorpha</taxon>
        <taxon>Thelazioidea</taxon>
        <taxon>Thelaziidae</taxon>
        <taxon>Thelazia</taxon>
    </lineage>
</organism>
<dbReference type="Proteomes" id="UP000276776">
    <property type="component" value="Unassembled WGS sequence"/>
</dbReference>
<name>A0A0N5D3G2_THECL</name>
<keyword evidence="1" id="KW-1133">Transmembrane helix</keyword>
<keyword evidence="1" id="KW-0812">Transmembrane</keyword>
<reference evidence="4" key="1">
    <citation type="submission" date="2017-02" db="UniProtKB">
        <authorList>
            <consortium name="WormBaseParasite"/>
        </authorList>
    </citation>
    <scope>IDENTIFICATION</scope>
</reference>
<feature type="transmembrane region" description="Helical" evidence="1">
    <location>
        <begin position="44"/>
        <end position="66"/>
    </location>
</feature>
<reference evidence="2 3" key="2">
    <citation type="submission" date="2018-11" db="EMBL/GenBank/DDBJ databases">
        <authorList>
            <consortium name="Pathogen Informatics"/>
        </authorList>
    </citation>
    <scope>NUCLEOTIDE SEQUENCE [LARGE SCALE GENOMIC DNA]</scope>
</reference>
<dbReference type="AlphaFoldDB" id="A0A0N5D3G2"/>
<evidence type="ECO:0000256" key="1">
    <source>
        <dbReference type="SAM" id="Phobius"/>
    </source>
</evidence>